<feature type="compositionally biased region" description="Acidic residues" evidence="1">
    <location>
        <begin position="624"/>
        <end position="638"/>
    </location>
</feature>
<dbReference type="EMBL" id="KQ001653">
    <property type="protein sequence ID" value="KJP89272.1"/>
    <property type="molecule type" value="Genomic_DNA"/>
</dbReference>
<feature type="compositionally biased region" description="Basic and acidic residues" evidence="1">
    <location>
        <begin position="639"/>
        <end position="657"/>
    </location>
</feature>
<evidence type="ECO:0000313" key="3">
    <source>
        <dbReference type="Proteomes" id="UP000054561"/>
    </source>
</evidence>
<dbReference type="RefSeq" id="XP_012334211.1">
    <property type="nucleotide sequence ID" value="XM_012478788.1"/>
</dbReference>
<feature type="region of interest" description="Disordered" evidence="1">
    <location>
        <begin position="533"/>
        <end position="657"/>
    </location>
</feature>
<feature type="compositionally biased region" description="Polar residues" evidence="1">
    <location>
        <begin position="1107"/>
        <end position="1126"/>
    </location>
</feature>
<feature type="compositionally biased region" description="Polar residues" evidence="1">
    <location>
        <begin position="477"/>
        <end position="488"/>
    </location>
</feature>
<proteinExistence type="predicted"/>
<feature type="region of interest" description="Disordered" evidence="1">
    <location>
        <begin position="475"/>
        <end position="502"/>
    </location>
</feature>
<name>A0A0D9QR59_PLAFR</name>
<dbReference type="OrthoDB" id="386386at2759"/>
<feature type="compositionally biased region" description="Low complexity" evidence="1">
    <location>
        <begin position="580"/>
        <end position="597"/>
    </location>
</feature>
<feature type="compositionally biased region" description="Basic and acidic residues" evidence="1">
    <location>
        <begin position="116"/>
        <end position="127"/>
    </location>
</feature>
<feature type="region of interest" description="Disordered" evidence="1">
    <location>
        <begin position="1342"/>
        <end position="1386"/>
    </location>
</feature>
<dbReference type="GeneID" id="24266464"/>
<dbReference type="VEuPathDB" id="PlasmoDB:AK88_01150"/>
<keyword evidence="3" id="KW-1185">Reference proteome</keyword>
<organism evidence="2 3">
    <name type="scientific">Plasmodium fragile</name>
    <dbReference type="NCBI Taxonomy" id="5857"/>
    <lineage>
        <taxon>Eukaryota</taxon>
        <taxon>Sar</taxon>
        <taxon>Alveolata</taxon>
        <taxon>Apicomplexa</taxon>
        <taxon>Aconoidasida</taxon>
        <taxon>Haemosporida</taxon>
        <taxon>Plasmodiidae</taxon>
        <taxon>Plasmodium</taxon>
        <taxon>Plasmodium (Plasmodium)</taxon>
    </lineage>
</organism>
<feature type="compositionally biased region" description="Basic and acidic residues" evidence="1">
    <location>
        <begin position="77"/>
        <end position="86"/>
    </location>
</feature>
<feature type="compositionally biased region" description="Polar residues" evidence="1">
    <location>
        <begin position="533"/>
        <end position="576"/>
    </location>
</feature>
<accession>A0A0D9QR59</accession>
<reference evidence="2 3" key="1">
    <citation type="submission" date="2014-03" db="EMBL/GenBank/DDBJ databases">
        <title>The Genome Sequence of Plasmodium fragile nilgiri.</title>
        <authorList>
            <consortium name="The Broad Institute Genomics Platform"/>
            <consortium name="The Broad Institute Genome Sequencing Center for Infectious Disease"/>
            <person name="Neafsey D."/>
            <person name="Duraisingh M."/>
            <person name="Young S.K."/>
            <person name="Zeng Q."/>
            <person name="Gargeya S."/>
            <person name="Abouelleil A."/>
            <person name="Alvarado L."/>
            <person name="Chapman S.B."/>
            <person name="Gainer-Dewar J."/>
            <person name="Goldberg J."/>
            <person name="Griggs A."/>
            <person name="Gujja S."/>
            <person name="Hansen M."/>
            <person name="Howarth C."/>
            <person name="Imamovic A."/>
            <person name="Larimer J."/>
            <person name="Pearson M."/>
            <person name="Poon T.W."/>
            <person name="Priest M."/>
            <person name="Roberts A."/>
            <person name="Saif S."/>
            <person name="Shea T."/>
            <person name="Sykes S."/>
            <person name="Wortman J."/>
            <person name="Nusbaum C."/>
            <person name="Birren B."/>
        </authorList>
    </citation>
    <scope>NUCLEOTIDE SEQUENCE [LARGE SCALE GENOMIC DNA]</scope>
    <source>
        <strain evidence="3">nilgiri</strain>
    </source>
</reference>
<feature type="compositionally biased region" description="Basic and acidic residues" evidence="1">
    <location>
        <begin position="604"/>
        <end position="623"/>
    </location>
</feature>
<dbReference type="Proteomes" id="UP000054561">
    <property type="component" value="Unassembled WGS sequence"/>
</dbReference>
<feature type="compositionally biased region" description="Basic and acidic residues" evidence="1">
    <location>
        <begin position="94"/>
        <end position="106"/>
    </location>
</feature>
<evidence type="ECO:0000313" key="2">
    <source>
        <dbReference type="EMBL" id="KJP89272.1"/>
    </source>
</evidence>
<feature type="compositionally biased region" description="Polar residues" evidence="1">
    <location>
        <begin position="1353"/>
        <end position="1371"/>
    </location>
</feature>
<feature type="region of interest" description="Disordered" evidence="1">
    <location>
        <begin position="1107"/>
        <end position="1140"/>
    </location>
</feature>
<protein>
    <submittedName>
        <fullName evidence="2">Uncharacterized protein</fullName>
    </submittedName>
</protein>
<sequence>MGRNIQEFYNLRHRYLDKRKETNLNILKSTRNKITFNNDVEVTNTHFHLGENKDECNNNAPTSAHKVKAQRKTAGLRQDHECGEHSGRHKDRTKPKDEEKGSDKSGKMCKMVQIAKIHEGDKSRVNDTNHANKANKGPEGSINRKTGHKGKECHLRKSEECKDHYVSCEDQHTGECEIIRNTNETGTCSDVYVTNSNNSSAHHKNDKKLNSHWGFSSNEAHVHLVEHEKNNNLNINNVNNSEIKNVYDVLDKNVRFICSKINGNGTNTTDGNSTIIQSEYRRKNEQQNKTHATSNICYNSNNDEKLSHATIICDTVNANLNAKNDDHANDGNSYYGEKYDYEVKNMYEAGIQMNQGSNNNIYPFTDENDLPVMEDINSLIDHNVLNERIHTTEKINVHNIYKVSFPKEYPDNLVTREKYLHKSYHFPTFLNKQINELTDKYAHCAKIAHHGINETHDNPMDNKLQMYKAIYRHYSDRGQSNNSQNVKGITSYEDSGEQNSNQVSVNTCRKNLTHHIQNNFEDEHKSNIARTKCFSSNNSEQRGKSNGTNNSGSEHQSTNYRTPNGNNSRGAYSSRRNNGHNDNYYGHNCNRSNNAKNGSDDDDKNSSEDNKNGRDHDKNASDDDKNDSDDEKNESDDDKNERDHGHNEFDAKGRPHRDSFKFCHKAVNPDYGEQQIQQSKFYSKEAQHEELSNVYKKMQTKHMNSSGDLHKGLYMQQNKRNISPNNKYLEEDRYVRSDDITIPINHFLKRKETYNWNKEHYDIFHSLNDIISEVKKKSNFFINNYKNTDILIDNNNNALKSKINSTLFSHINKNGNYPKGIHPPIYADSNMRKTHNAEYVNNNLYKQKLGSSSALNIKHTSHLGARNSIAYHAEMDNSGYTYNGYRSNHIDHISGNSANCSEYDCDEQPFRNDRSPVICNKMSSLEMYNMGTQNRHVGNCTKKQTLQYDGNFKTARTDPFEYSSNFLHKNKLKQNSYCKRVMFKNVGHKVDRKFVQIKTEENISAHTDPLKEYDKMKDIYMQENPNGKNSLINKDMYINIKGTENSNSFPSAQHNKGTKPPFDSSLMNSYSYLQNELKDVDDIHTSISNGNKAHVQWSLRRNMPTTAVQNQEKDTPYSNTRSNAHQPMSHHHEVTKASRNNTEKEMKRKIVTKGYLHKNHNFLQYNQYAENNIILEDSRPDVTYEIKHANEAMGANRSSATNTTRNTNPFVTKCYNEQNDYEYIEDDNSMCCVNNDQPDHKIPYLIINPGHGTSDKMNYVNYPTARTLSGGDFLNTNNAHTFFHNGENNNPVCTVEYYDDVIGVIPGEVENTSANIAVHNYNPQSFKHSYTRGNKGSNFERVNCGGKKEHTSSAELPNNVKTGGSNYLTRSKSSHDTQHNYSDQSIDSIYDRGTSRLYEYDSEMNRKILKTQGGPKLTQKATKEKRKMRSLNNIDTNYSIESLKLGAGKTRKRGFKLMNKNISAISNGNGKRSQCTKVNSSNHDICNPNTDPFNCEKMQDDPVDMTNGEVHHRKISTDNINYEQSKINPYRQKVAEADCNGGNVASADTEGSILRSIDYYRNYDSVKCVKEDLLRNEKFPFIFYDSSIRNLVIYYKDGCSDEIKCKYFSAQRFGHATAKKIALNFLRSLGINPDHLENNNVFSYEKDSKSKLYNMETEKTVVNKEENSNINLMYDTKKRNVIVSWINKVKGYSFRKFSAQRFGFDVALGLSIDFYKNLGGEKEEDEIRNYINKVNSKFKSIRILANKKKKKRKTEKS</sequence>
<evidence type="ECO:0000256" key="1">
    <source>
        <dbReference type="SAM" id="MobiDB-lite"/>
    </source>
</evidence>
<feature type="region of interest" description="Disordered" evidence="1">
    <location>
        <begin position="50"/>
        <end position="148"/>
    </location>
</feature>
<gene>
    <name evidence="2" type="ORF">AK88_01150</name>
</gene>
<feature type="compositionally biased region" description="Basic and acidic residues" evidence="1">
    <location>
        <begin position="1130"/>
        <end position="1140"/>
    </location>
</feature>